<dbReference type="Proteomes" id="UP000185944">
    <property type="component" value="Unassembled WGS sequence"/>
</dbReference>
<keyword evidence="2" id="KW-0812">Transmembrane</keyword>
<keyword evidence="2" id="KW-1133">Transmembrane helix</keyword>
<evidence type="ECO:0000313" key="3">
    <source>
        <dbReference type="EMBL" id="OAG30410.1"/>
    </source>
</evidence>
<dbReference type="EMBL" id="LTDL01000033">
    <property type="protein sequence ID" value="OAG30410.1"/>
    <property type="molecule type" value="Genomic_DNA"/>
</dbReference>
<keyword evidence="4" id="KW-1185">Reference proteome</keyword>
<evidence type="ECO:0000256" key="1">
    <source>
        <dbReference type="SAM" id="MobiDB-lite"/>
    </source>
</evidence>
<dbReference type="VEuPathDB" id="MicrosporidiaDB:NEDG_02232"/>
<accession>A0A177EG73</accession>
<name>A0A177EG73_9MICR</name>
<proteinExistence type="predicted"/>
<organism evidence="3 4">
    <name type="scientific">Nematocida displodere</name>
    <dbReference type="NCBI Taxonomy" id="1805483"/>
    <lineage>
        <taxon>Eukaryota</taxon>
        <taxon>Fungi</taxon>
        <taxon>Fungi incertae sedis</taxon>
        <taxon>Microsporidia</taxon>
        <taxon>Nematocida</taxon>
    </lineage>
</organism>
<dbReference type="GeneID" id="93648582"/>
<reference evidence="3 4" key="1">
    <citation type="submission" date="2016-02" db="EMBL/GenBank/DDBJ databases">
        <title>Discovery of a natural microsporidian pathogen with a broad tissue tropism in Caenorhabditis elegans.</title>
        <authorList>
            <person name="Luallen R.J."/>
            <person name="Reinke A.W."/>
            <person name="Tong L."/>
            <person name="Botts M.R."/>
            <person name="Felix M.-A."/>
            <person name="Troemel E.R."/>
        </authorList>
    </citation>
    <scope>NUCLEOTIDE SEQUENCE [LARGE SCALE GENOMIC DNA]</scope>
    <source>
        <strain evidence="3 4">JUm2807</strain>
    </source>
</reference>
<dbReference type="RefSeq" id="XP_067544673.1">
    <property type="nucleotide sequence ID" value="XM_067689650.1"/>
</dbReference>
<keyword evidence="2" id="KW-0472">Membrane</keyword>
<evidence type="ECO:0000256" key="2">
    <source>
        <dbReference type="SAM" id="Phobius"/>
    </source>
</evidence>
<comment type="caution">
    <text evidence="3">The sequence shown here is derived from an EMBL/GenBank/DDBJ whole genome shotgun (WGS) entry which is preliminary data.</text>
</comment>
<evidence type="ECO:0000313" key="4">
    <source>
        <dbReference type="Proteomes" id="UP000185944"/>
    </source>
</evidence>
<feature type="compositionally biased region" description="Basic and acidic residues" evidence="1">
    <location>
        <begin position="46"/>
        <end position="55"/>
    </location>
</feature>
<protein>
    <submittedName>
        <fullName evidence="3">Uncharacterized protein</fullName>
    </submittedName>
</protein>
<gene>
    <name evidence="3" type="ORF">NEDG_02232</name>
</gene>
<feature type="transmembrane region" description="Helical" evidence="2">
    <location>
        <begin position="12"/>
        <end position="31"/>
    </location>
</feature>
<feature type="region of interest" description="Disordered" evidence="1">
    <location>
        <begin position="37"/>
        <end position="60"/>
    </location>
</feature>
<sequence>MPQWKIYIRANYIIAAVLILGGIVVGLAYAWRSPNINQNSSTSQEKNTKEVEPSKPPKNYPIPFASQNNITPELTHDPISIQAATIAFFQNNGSGLLTAEHNHCMVIPTEQTTNVKIYMEKLKVEDIPEQIYSEIQFKDLSVFGSRFSSPTVFTPYTEVETLAKLLQALSGVYIAALSISAFVVNADLVFSPPNKVGLGITETLRIVSTGASFFEWFCKSVDLSTFTEGLVVEINDSDTTSIQCLDNLGIQRLSGLGLVNLPFLRTLVCQLTTSICSGDTGMLKLLNLPEHIHISQDLAMLLAEKRWADVEVDMHIWNKICFLAEKSMVVLGRLCVSVRDLRELDPGSVYSGVTDLTIQENTRTQIELTDFFTLAIKWVCSGKETQKINAIHILLNNPLLLNGGTNQTAEALGKFISSSNKRSAMFKQKHLFLNQRIVTIPERPPVRVGLNAVIKVRGVGRRMWTKAQEKFKQKLLRFEKTNFVE</sequence>
<dbReference type="AlphaFoldDB" id="A0A177EG73"/>